<comment type="function">
    <text evidence="7">Accessory protein for the calcitonin gene-related peptide (CGRP) receptor. It modulates CGRP responsiveness in a variety of tissues.</text>
</comment>
<comment type="caution">
    <text evidence="10">The sequence shown here is derived from an EMBL/GenBank/DDBJ whole genome shotgun (WGS) entry which is preliminary data.</text>
</comment>
<evidence type="ECO:0000256" key="3">
    <source>
        <dbReference type="ARBA" id="ARBA00016672"/>
    </source>
</evidence>
<dbReference type="PANTHER" id="PTHR15561">
    <property type="entry name" value="CALCITONIN GENE-RELATED PEPTIDE-RECEPTOR COMPONENT PROTEIN"/>
    <property type="match status" value="1"/>
</dbReference>
<sequence>MEVVQKRVAMLTNCEVLEFLKSQKKDEKSSEKLKMLNTVVRETRKYLHASPAATQNSDMIEQLLPKLKP</sequence>
<comment type="function">
    <text evidence="9">DNA-dependent RNA polymerase catalyzes the transcription of DNA into RNA using the four ribonucleoside triphosphates as substrates. Specific peripheric component of RNA polymerase III (Pol III) which synthesizes small non-coding RNAs including 5S rRNA, snRNAs, tRNAs and miRNAs from at least 500 distinct genomic loci. With POLR3H/RPC8 forms a mobile stalk that protrudes from Pol III core and functions primarily in transcription initiation. Pol III plays a key role in sensing and limiting infection by intracellular bacteria and DNA viruses. Acts as nuclear and cytosolic DNA sensor involved in innate immune response. Can sense non-self dsDNA that serves as template for transcription into dsRNA. The non-self RNA polymerase III transcripts, such as Epstein-Barr virus-encoded RNAs (EBERs) induce type I interferon and NF-kappa-B through the RIG-I pathway.</text>
</comment>
<dbReference type="Proteomes" id="UP001152747">
    <property type="component" value="Unassembled WGS sequence"/>
</dbReference>
<organism evidence="10 11">
    <name type="scientific">Caenorhabditis angaria</name>
    <dbReference type="NCBI Taxonomy" id="860376"/>
    <lineage>
        <taxon>Eukaryota</taxon>
        <taxon>Metazoa</taxon>
        <taxon>Ecdysozoa</taxon>
        <taxon>Nematoda</taxon>
        <taxon>Chromadorea</taxon>
        <taxon>Rhabditida</taxon>
        <taxon>Rhabditina</taxon>
        <taxon>Rhabditomorpha</taxon>
        <taxon>Rhabditoidea</taxon>
        <taxon>Rhabditidae</taxon>
        <taxon>Peloderinae</taxon>
        <taxon>Caenorhabditis</taxon>
    </lineage>
</organism>
<evidence type="ECO:0000256" key="8">
    <source>
        <dbReference type="ARBA" id="ARBA00044007"/>
    </source>
</evidence>
<keyword evidence="5" id="KW-0804">Transcription</keyword>
<dbReference type="InterPro" id="IPR038324">
    <property type="entry name" value="Rpb4/RPC9_sf"/>
</dbReference>
<name>A0A9P1IFK6_9PELO</name>
<comment type="similarity">
    <text evidence="2">Belongs to the eukaryotic RPC9 RNA polymerase subunit family.</text>
</comment>
<evidence type="ECO:0000256" key="4">
    <source>
        <dbReference type="ARBA" id="ARBA00022478"/>
    </source>
</evidence>
<dbReference type="EMBL" id="CANHGI010000002">
    <property type="protein sequence ID" value="CAI5443668.1"/>
    <property type="molecule type" value="Genomic_DNA"/>
</dbReference>
<evidence type="ECO:0000313" key="11">
    <source>
        <dbReference type="Proteomes" id="UP001152747"/>
    </source>
</evidence>
<dbReference type="AlphaFoldDB" id="A0A9P1IFK6"/>
<evidence type="ECO:0000256" key="5">
    <source>
        <dbReference type="ARBA" id="ARBA00023163"/>
    </source>
</evidence>
<keyword evidence="11" id="KW-1185">Reference proteome</keyword>
<dbReference type="InterPro" id="IPR038846">
    <property type="entry name" value="RPC9"/>
</dbReference>
<dbReference type="SUPFAM" id="SSF47819">
    <property type="entry name" value="HRDC-like"/>
    <property type="match status" value="1"/>
</dbReference>
<evidence type="ECO:0000256" key="9">
    <source>
        <dbReference type="ARBA" id="ARBA00045808"/>
    </source>
</evidence>
<comment type="subunit">
    <text evidence="8">Component of the RNA polymerase III complex consisting of 17 subunits: a ten-subunit horseshoe-shaped catalytic core composed of POLR3A/RPC1, POLR3B/RPC2, POLR1C/RPAC1, POLR1D/RPAC2, POLR3K/RPC10, POLR2E/RPABC1, POLR2F/RPABC2, POLR2H/RPABC3, POLR2K/RPABC4 and POLR2L/RPABC5; a mobile stalk composed of two subunits POLR3H/RPC8 and CRCP/RPC9, protruding from the core and functioning primarily in transcription initiation; and additional subunits homologous to general transcription factors of the RNA polymerase II machinery, POLR3C/RPC3-POLR3F/RPC6-POLR3G/RPC7 heterotrimer required for transcription initiation and POLR3D/RPC4-POLR3E/RPC5 heterodimer involved in both transcription initiation and termination.</text>
</comment>
<evidence type="ECO:0000256" key="7">
    <source>
        <dbReference type="ARBA" id="ARBA00043924"/>
    </source>
</evidence>
<protein>
    <recommendedName>
        <fullName evidence="3">DNA-directed RNA polymerase III subunit RPC9</fullName>
    </recommendedName>
</protein>
<reference evidence="10" key="1">
    <citation type="submission" date="2022-11" db="EMBL/GenBank/DDBJ databases">
        <authorList>
            <person name="Kikuchi T."/>
        </authorList>
    </citation>
    <scope>NUCLEOTIDE SEQUENCE</scope>
    <source>
        <strain evidence="10">PS1010</strain>
    </source>
</reference>
<evidence type="ECO:0000256" key="1">
    <source>
        <dbReference type="ARBA" id="ARBA00004123"/>
    </source>
</evidence>
<keyword evidence="6" id="KW-0539">Nucleus</keyword>
<keyword evidence="4" id="KW-0240">DNA-directed RNA polymerase</keyword>
<dbReference type="GO" id="GO:0006384">
    <property type="term" value="P:transcription initiation at RNA polymerase III promoter"/>
    <property type="evidence" value="ECO:0007669"/>
    <property type="project" value="InterPro"/>
</dbReference>
<dbReference type="Gene3D" id="1.20.1250.40">
    <property type="match status" value="1"/>
</dbReference>
<dbReference type="InterPro" id="IPR010997">
    <property type="entry name" value="HRDC-like_sf"/>
</dbReference>
<evidence type="ECO:0000313" key="10">
    <source>
        <dbReference type="EMBL" id="CAI5443668.1"/>
    </source>
</evidence>
<dbReference type="GO" id="GO:0000166">
    <property type="term" value="F:nucleotide binding"/>
    <property type="evidence" value="ECO:0007669"/>
    <property type="project" value="InterPro"/>
</dbReference>
<gene>
    <name evidence="10" type="ORF">CAMP_LOCUS6305</name>
</gene>
<dbReference type="InterPro" id="IPR005574">
    <property type="entry name" value="Rpb4/RPC9"/>
</dbReference>
<evidence type="ECO:0000256" key="2">
    <source>
        <dbReference type="ARBA" id="ARBA00006898"/>
    </source>
</evidence>
<dbReference type="Pfam" id="PF03874">
    <property type="entry name" value="RNA_pol_Rpb4"/>
    <property type="match status" value="1"/>
</dbReference>
<comment type="subcellular location">
    <subcellularLocation>
        <location evidence="1">Nucleus</location>
    </subcellularLocation>
</comment>
<dbReference type="PANTHER" id="PTHR15561:SF0">
    <property type="entry name" value="DNA-DIRECTED RNA POLYMERASE III SUBUNIT RPC9"/>
    <property type="match status" value="1"/>
</dbReference>
<dbReference type="GO" id="GO:0005666">
    <property type="term" value="C:RNA polymerase III complex"/>
    <property type="evidence" value="ECO:0007669"/>
    <property type="project" value="InterPro"/>
</dbReference>
<proteinExistence type="inferred from homology"/>
<accession>A0A9P1IFK6</accession>
<evidence type="ECO:0000256" key="6">
    <source>
        <dbReference type="ARBA" id="ARBA00023242"/>
    </source>
</evidence>